<keyword evidence="1" id="KW-0472">Membrane</keyword>
<dbReference type="RefSeq" id="WP_007055034.1">
    <property type="nucleotide sequence ID" value="NZ_AJTF01000007.1"/>
</dbReference>
<keyword evidence="1" id="KW-0812">Transmembrane</keyword>
<evidence type="ECO:0000313" key="3">
    <source>
        <dbReference type="Proteomes" id="UP000006410"/>
    </source>
</evidence>
<dbReference type="AlphaFoldDB" id="A0AA87IK45"/>
<gene>
    <name evidence="2" type="ORF">HMPREF1313_1371</name>
</gene>
<name>A0AA87IK45_BIFLL</name>
<feature type="transmembrane region" description="Helical" evidence="1">
    <location>
        <begin position="36"/>
        <end position="61"/>
    </location>
</feature>
<organism evidence="2 3">
    <name type="scientific">Bifidobacterium longum subsp. longum 1-6B</name>
    <dbReference type="NCBI Taxonomy" id="1161744"/>
    <lineage>
        <taxon>Bacteria</taxon>
        <taxon>Bacillati</taxon>
        <taxon>Actinomycetota</taxon>
        <taxon>Actinomycetes</taxon>
        <taxon>Bifidobacteriales</taxon>
        <taxon>Bifidobacteriaceae</taxon>
        <taxon>Bifidobacterium</taxon>
    </lineage>
</organism>
<sequence>MMRKGIDPPHIVALTIVVCAAIAPAFMLWGRTIGEWAVGIAVYTLIAAVVLSLLVLDFVIVRYDVMALLIQALSGSEIVGSVSRLLFVLGQIWVIILSIRIPPSFWEKRLAVLPFQADPDNSALALCIGLVSGAFLLVIVALWMPEDLPGVPEFWNAQVCMDSIFGVGLPWSKPVIFTVSSKGYTIIRRNGMLKLNEQADEFLDYCPTWVSIRNDHHRGLLLIERYHPGMQDIVNRLDREAGIRHPADKETEN</sequence>
<accession>A0AA87IK45</accession>
<reference evidence="2 3" key="1">
    <citation type="journal article" date="2013" name="Genome Announc.">
        <title>Draft Genome Sequences of Two Pairs of Human Intestinal Bifidobacterium longum subsp. longum Strains, 44B and 1-6B and 35B and 2-2B, Consecutively Isolated from Two Children after a 5-Year Time Period.</title>
        <authorList>
            <person name="Shkoporov A.N."/>
            <person name="Efimov B.A."/>
            <person name="Khokhlova E.V."/>
            <person name="Chaplin A.V."/>
            <person name="Kafarskaya L.I."/>
            <person name="Durkin A.S."/>
            <person name="McCorrison J."/>
            <person name="Torralba M."/>
            <person name="Gillis M."/>
            <person name="Sutton G."/>
            <person name="Weibel D.B."/>
            <person name="Nelson K.E."/>
            <person name="Smeianov V.V."/>
        </authorList>
    </citation>
    <scope>NUCLEOTIDE SEQUENCE [LARGE SCALE GENOMIC DNA]</scope>
    <source>
        <strain evidence="2 3">1-6B</strain>
    </source>
</reference>
<proteinExistence type="predicted"/>
<protein>
    <submittedName>
        <fullName evidence="2">Uncharacterized protein</fullName>
    </submittedName>
</protein>
<feature type="transmembrane region" description="Helical" evidence="1">
    <location>
        <begin position="82"/>
        <end position="102"/>
    </location>
</feature>
<feature type="transmembrane region" description="Helical" evidence="1">
    <location>
        <begin position="12"/>
        <end position="30"/>
    </location>
</feature>
<keyword evidence="1" id="KW-1133">Transmembrane helix</keyword>
<evidence type="ECO:0000313" key="2">
    <source>
        <dbReference type="EMBL" id="EIJ28734.1"/>
    </source>
</evidence>
<comment type="caution">
    <text evidence="2">The sequence shown here is derived from an EMBL/GenBank/DDBJ whole genome shotgun (WGS) entry which is preliminary data.</text>
</comment>
<dbReference type="EMBL" id="AJTF01000007">
    <property type="protein sequence ID" value="EIJ28734.1"/>
    <property type="molecule type" value="Genomic_DNA"/>
</dbReference>
<feature type="transmembrane region" description="Helical" evidence="1">
    <location>
        <begin position="122"/>
        <end position="144"/>
    </location>
</feature>
<evidence type="ECO:0000256" key="1">
    <source>
        <dbReference type="SAM" id="Phobius"/>
    </source>
</evidence>
<dbReference type="Proteomes" id="UP000006410">
    <property type="component" value="Unassembled WGS sequence"/>
</dbReference>